<evidence type="ECO:0000313" key="3">
    <source>
        <dbReference type="EMBL" id="ABQ26811.1"/>
    </source>
</evidence>
<gene>
    <name evidence="3" type="ordered locus">Gura_2634</name>
</gene>
<sequence length="212" mass="23082">MKKYRPIRFLLLACGLSPVLAGCFGGTSPPSRFYTLAPLETRSSQLPTGRSAIISLGPVFIPDYLDRRQIVTRSGQNELIIAEFDRWGGSLADEITRSLVANLSGRLASANISVFSWQSMPLSIMGTSYRVPVSISRFDGIPGDSVVLSARWGVFAKKETTDESLLVKEAAITEKVDGQSYDAMVAAMQRALDRLGKEMGDSITARDVMKSP</sequence>
<organism evidence="3 4">
    <name type="scientific">Geotalea uraniireducens (strain Rf4)</name>
    <name type="common">Geobacter uraniireducens</name>
    <dbReference type="NCBI Taxonomy" id="351605"/>
    <lineage>
        <taxon>Bacteria</taxon>
        <taxon>Pseudomonadati</taxon>
        <taxon>Thermodesulfobacteriota</taxon>
        <taxon>Desulfuromonadia</taxon>
        <taxon>Geobacterales</taxon>
        <taxon>Geobacteraceae</taxon>
        <taxon>Geotalea</taxon>
    </lineage>
</organism>
<dbReference type="PROSITE" id="PS51257">
    <property type="entry name" value="PROKAR_LIPOPROTEIN"/>
    <property type="match status" value="1"/>
</dbReference>
<evidence type="ECO:0000313" key="4">
    <source>
        <dbReference type="Proteomes" id="UP000006695"/>
    </source>
</evidence>
<dbReference type="AlphaFoldDB" id="A5G4U3"/>
<keyword evidence="1" id="KW-0732">Signal</keyword>
<dbReference type="OrthoDB" id="5372878at2"/>
<dbReference type="Proteomes" id="UP000006695">
    <property type="component" value="Chromosome"/>
</dbReference>
<protein>
    <recommendedName>
        <fullName evidence="2">ABC-type transport auxiliary lipoprotein component domain-containing protein</fullName>
    </recommendedName>
</protein>
<accession>A5G4U3</accession>
<dbReference type="Pfam" id="PF03886">
    <property type="entry name" value="ABC_trans_aux"/>
    <property type="match status" value="1"/>
</dbReference>
<dbReference type="RefSeq" id="WP_011939488.1">
    <property type="nucleotide sequence ID" value="NC_009483.1"/>
</dbReference>
<dbReference type="Gene3D" id="3.40.50.10610">
    <property type="entry name" value="ABC-type transport auxiliary lipoprotein component"/>
    <property type="match status" value="1"/>
</dbReference>
<evidence type="ECO:0000256" key="1">
    <source>
        <dbReference type="SAM" id="SignalP"/>
    </source>
</evidence>
<dbReference type="KEGG" id="gur:Gura_2634"/>
<reference evidence="3 4" key="1">
    <citation type="submission" date="2007-05" db="EMBL/GenBank/DDBJ databases">
        <title>Complete sequence of Geobacter uraniireducens Rf4.</title>
        <authorList>
            <consortium name="US DOE Joint Genome Institute"/>
            <person name="Copeland A."/>
            <person name="Lucas S."/>
            <person name="Lapidus A."/>
            <person name="Barry K."/>
            <person name="Detter J.C."/>
            <person name="Glavina del Rio T."/>
            <person name="Hammon N."/>
            <person name="Israni S."/>
            <person name="Dalin E."/>
            <person name="Tice H."/>
            <person name="Pitluck S."/>
            <person name="Chertkov O."/>
            <person name="Brettin T."/>
            <person name="Bruce D."/>
            <person name="Han C."/>
            <person name="Schmutz J."/>
            <person name="Larimer F."/>
            <person name="Land M."/>
            <person name="Hauser L."/>
            <person name="Kyrpides N."/>
            <person name="Mikhailova N."/>
            <person name="Shelobolina E."/>
            <person name="Aklujkar M."/>
            <person name="Lovley D."/>
            <person name="Richardson P."/>
        </authorList>
    </citation>
    <scope>NUCLEOTIDE SEQUENCE [LARGE SCALE GENOMIC DNA]</scope>
    <source>
        <strain evidence="3 4">Rf4</strain>
    </source>
</reference>
<proteinExistence type="predicted"/>
<dbReference type="SUPFAM" id="SSF159594">
    <property type="entry name" value="XCC0632-like"/>
    <property type="match status" value="1"/>
</dbReference>
<keyword evidence="4" id="KW-1185">Reference proteome</keyword>
<evidence type="ECO:0000259" key="2">
    <source>
        <dbReference type="Pfam" id="PF03886"/>
    </source>
</evidence>
<feature type="domain" description="ABC-type transport auxiliary lipoprotein component" evidence="2">
    <location>
        <begin position="34"/>
        <end position="199"/>
    </location>
</feature>
<dbReference type="HOGENOM" id="CLU_096001_2_1_7"/>
<feature type="chain" id="PRO_5002681450" description="ABC-type transport auxiliary lipoprotein component domain-containing protein" evidence="1">
    <location>
        <begin position="22"/>
        <end position="212"/>
    </location>
</feature>
<dbReference type="STRING" id="351605.Gura_2634"/>
<feature type="signal peptide" evidence="1">
    <location>
        <begin position="1"/>
        <end position="21"/>
    </location>
</feature>
<name>A5G4U3_GEOUR</name>
<dbReference type="InterPro" id="IPR005586">
    <property type="entry name" value="ABC_trans_aux"/>
</dbReference>
<dbReference type="EMBL" id="CP000698">
    <property type="protein sequence ID" value="ABQ26811.1"/>
    <property type="molecule type" value="Genomic_DNA"/>
</dbReference>